<reference evidence="3 4" key="1">
    <citation type="journal article" date="2014" name="Nature">
        <title>An environmental bacterial taxon with a large and distinct metabolic repertoire.</title>
        <authorList>
            <person name="Wilson M.C."/>
            <person name="Mori T."/>
            <person name="Ruckert C."/>
            <person name="Uria A.R."/>
            <person name="Helf M.J."/>
            <person name="Takada K."/>
            <person name="Gernert C."/>
            <person name="Steffens U.A."/>
            <person name="Heycke N."/>
            <person name="Schmitt S."/>
            <person name="Rinke C."/>
            <person name="Helfrich E.J."/>
            <person name="Brachmann A.O."/>
            <person name="Gurgui C."/>
            <person name="Wakimoto T."/>
            <person name="Kracht M."/>
            <person name="Crusemann M."/>
            <person name="Hentschel U."/>
            <person name="Abe I."/>
            <person name="Matsunaga S."/>
            <person name="Kalinowski J."/>
            <person name="Takeyama H."/>
            <person name="Piel J."/>
        </authorList>
    </citation>
    <scope>NUCLEOTIDE SEQUENCE [LARGE SCALE GENOMIC DNA]</scope>
    <source>
        <strain evidence="4">TSY2</strain>
    </source>
</reference>
<dbReference type="PROSITE" id="PS51352">
    <property type="entry name" value="THIOREDOXIN_2"/>
    <property type="match status" value="1"/>
</dbReference>
<feature type="domain" description="Thioredoxin" evidence="2">
    <location>
        <begin position="51"/>
        <end position="196"/>
    </location>
</feature>
<keyword evidence="1" id="KW-1133">Transmembrane helix</keyword>
<dbReference type="InterPro" id="IPR036249">
    <property type="entry name" value="Thioredoxin-like_sf"/>
</dbReference>
<dbReference type="Gene3D" id="3.40.30.10">
    <property type="entry name" value="Glutaredoxin"/>
    <property type="match status" value="1"/>
</dbReference>
<keyword evidence="1" id="KW-0472">Membrane</keyword>
<feature type="non-terminal residue" evidence="3">
    <location>
        <position position="1"/>
    </location>
</feature>
<evidence type="ECO:0000313" key="4">
    <source>
        <dbReference type="Proteomes" id="UP000019140"/>
    </source>
</evidence>
<dbReference type="EMBL" id="AZHX01001817">
    <property type="protein sequence ID" value="ETW99604.1"/>
    <property type="molecule type" value="Genomic_DNA"/>
</dbReference>
<evidence type="ECO:0000313" key="3">
    <source>
        <dbReference type="EMBL" id="ETW99604.1"/>
    </source>
</evidence>
<dbReference type="SUPFAM" id="SSF52833">
    <property type="entry name" value="Thioredoxin-like"/>
    <property type="match status" value="1"/>
</dbReference>
<dbReference type="CDD" id="cd02966">
    <property type="entry name" value="TlpA_like_family"/>
    <property type="match status" value="1"/>
</dbReference>
<accession>W4LNZ6</accession>
<dbReference type="InterPro" id="IPR013766">
    <property type="entry name" value="Thioredoxin_domain"/>
</dbReference>
<dbReference type="InterPro" id="IPR000866">
    <property type="entry name" value="AhpC/TSA"/>
</dbReference>
<protein>
    <recommendedName>
        <fullName evidence="2">Thioredoxin domain-containing protein</fullName>
    </recommendedName>
</protein>
<dbReference type="PANTHER" id="PTHR42852:SF17">
    <property type="entry name" value="THIOREDOXIN-LIKE PROTEIN HI_1115"/>
    <property type="match status" value="1"/>
</dbReference>
<dbReference type="Proteomes" id="UP000019140">
    <property type="component" value="Unassembled WGS sequence"/>
</dbReference>
<dbReference type="InterPro" id="IPR050553">
    <property type="entry name" value="Thioredoxin_ResA/DsbE_sf"/>
</dbReference>
<dbReference type="Pfam" id="PF00578">
    <property type="entry name" value="AhpC-TSA"/>
    <property type="match status" value="1"/>
</dbReference>
<evidence type="ECO:0000256" key="1">
    <source>
        <dbReference type="SAM" id="Phobius"/>
    </source>
</evidence>
<organism evidence="3 4">
    <name type="scientific">Candidatus Entotheonella gemina</name>
    <dbReference type="NCBI Taxonomy" id="1429439"/>
    <lineage>
        <taxon>Bacteria</taxon>
        <taxon>Pseudomonadati</taxon>
        <taxon>Nitrospinota/Tectimicrobiota group</taxon>
        <taxon>Candidatus Tectimicrobiota</taxon>
        <taxon>Candidatus Entotheonellia</taxon>
        <taxon>Candidatus Entotheonellales</taxon>
        <taxon>Candidatus Entotheonellaceae</taxon>
        <taxon>Candidatus Entotheonella</taxon>
    </lineage>
</organism>
<evidence type="ECO:0000259" key="2">
    <source>
        <dbReference type="PROSITE" id="PS51352"/>
    </source>
</evidence>
<sequence>ENGNAPGFNIRECSGDMKFVLMSLLTLIIAVIVAFYGLTARRGSPAFVPIPPEQREAFGLDLSLPTLSGETLRLSELRGQVVLLNVWATWCYPCRAEMPAMAALYRRYESSNKGFTIIAVANDPQGREVVEPFAEDHKLPFPIVLDVQNTLGIQLDLPGIPTSYLLDQQGRIVLREVGQRDWNHPGMHRLLDALLAESAER</sequence>
<dbReference type="PANTHER" id="PTHR42852">
    <property type="entry name" value="THIOL:DISULFIDE INTERCHANGE PROTEIN DSBE"/>
    <property type="match status" value="1"/>
</dbReference>
<keyword evidence="1" id="KW-0812">Transmembrane</keyword>
<dbReference type="GO" id="GO:0016209">
    <property type="term" value="F:antioxidant activity"/>
    <property type="evidence" value="ECO:0007669"/>
    <property type="project" value="InterPro"/>
</dbReference>
<keyword evidence="4" id="KW-1185">Reference proteome</keyword>
<name>W4LNZ6_9BACT</name>
<comment type="caution">
    <text evidence="3">The sequence shown here is derived from an EMBL/GenBank/DDBJ whole genome shotgun (WGS) entry which is preliminary data.</text>
</comment>
<dbReference type="HOGENOM" id="CLU_1357139_0_0_7"/>
<dbReference type="AlphaFoldDB" id="W4LNZ6"/>
<feature type="transmembrane region" description="Helical" evidence="1">
    <location>
        <begin position="19"/>
        <end position="38"/>
    </location>
</feature>
<proteinExistence type="predicted"/>
<gene>
    <name evidence="3" type="ORF">ETSY2_40605</name>
</gene>
<dbReference type="GO" id="GO:0016491">
    <property type="term" value="F:oxidoreductase activity"/>
    <property type="evidence" value="ECO:0007669"/>
    <property type="project" value="InterPro"/>
</dbReference>